<dbReference type="GO" id="GO:0016758">
    <property type="term" value="F:hexosyltransferase activity"/>
    <property type="evidence" value="ECO:0007669"/>
    <property type="project" value="TreeGrafter"/>
</dbReference>
<dbReference type="EMBL" id="FQZZ01000001">
    <property type="protein sequence ID" value="SHJ43132.1"/>
    <property type="molecule type" value="Genomic_DNA"/>
</dbReference>
<keyword evidence="4" id="KW-1185">Reference proteome</keyword>
<proteinExistence type="predicted"/>
<keyword evidence="2" id="KW-0808">Transferase</keyword>
<dbReference type="Pfam" id="PF03808">
    <property type="entry name" value="Glyco_tran_WecG"/>
    <property type="match status" value="1"/>
</dbReference>
<dbReference type="AlphaFoldDB" id="A0A1H0CLW5"/>
<evidence type="ECO:0000256" key="1">
    <source>
        <dbReference type="ARBA" id="ARBA00022676"/>
    </source>
</evidence>
<dbReference type="NCBIfam" id="TIGR00696">
    <property type="entry name" value="wecG_tagA_cpsF"/>
    <property type="match status" value="1"/>
</dbReference>
<protein>
    <submittedName>
        <fullName evidence="3">Polymer biosynthesis protein, WecB/TagA/CpsF family</fullName>
    </submittedName>
</protein>
<keyword evidence="1" id="KW-0328">Glycosyltransferase</keyword>
<organism evidence="3 4">
    <name type="scientific">Lutimaribacter pacificus</name>
    <dbReference type="NCBI Taxonomy" id="391948"/>
    <lineage>
        <taxon>Bacteria</taxon>
        <taxon>Pseudomonadati</taxon>
        <taxon>Pseudomonadota</taxon>
        <taxon>Alphaproteobacteria</taxon>
        <taxon>Rhodobacterales</taxon>
        <taxon>Roseobacteraceae</taxon>
        <taxon>Lutimaribacter</taxon>
    </lineage>
</organism>
<gene>
    <name evidence="3" type="ORF">SAMN05444142_101226</name>
</gene>
<dbReference type="CDD" id="cd06533">
    <property type="entry name" value="Glyco_transf_WecG_TagA"/>
    <property type="match status" value="1"/>
</dbReference>
<evidence type="ECO:0000313" key="4">
    <source>
        <dbReference type="Proteomes" id="UP000324252"/>
    </source>
</evidence>
<accession>A0A1H0CLW5</accession>
<dbReference type="InterPro" id="IPR004629">
    <property type="entry name" value="WecG_TagA_CpsF"/>
</dbReference>
<dbReference type="PANTHER" id="PTHR34136:SF1">
    <property type="entry name" value="UDP-N-ACETYL-D-MANNOSAMINURONIC ACID TRANSFERASE"/>
    <property type="match status" value="1"/>
</dbReference>
<evidence type="ECO:0000256" key="2">
    <source>
        <dbReference type="ARBA" id="ARBA00022679"/>
    </source>
</evidence>
<dbReference type="Proteomes" id="UP000324252">
    <property type="component" value="Unassembled WGS sequence"/>
</dbReference>
<evidence type="ECO:0000313" key="3">
    <source>
        <dbReference type="EMBL" id="SHJ43132.1"/>
    </source>
</evidence>
<sequence length="275" mass="31486">MEDGLISKRHEGSTVKVPGAAPVMRPLRKVPILNAFVHDVTMDELLENFDRGRLLTLHVDMLIKLQKDRAFYDILDRFDVVTCDSQIMYFALKLLGTPVRERVSGSDFFPKFYMRHKDDPDVTVFILGGKPGIAEIAARNINEKAGRDIVIDTYAPPFGFEKDADEVARVVDRVNASGATVLFVAMSGGTQEKFIMDTCDRMPGLRLVLPLGGTVDYEARTLKRPPAWVTNAGFEWFYRVLKEPRLRWKRYFIHQTPFLWLALKQKLGWYRDPFA</sequence>
<name>A0A1H0CLW5_9RHOB</name>
<dbReference type="PANTHER" id="PTHR34136">
    <property type="match status" value="1"/>
</dbReference>
<dbReference type="RefSeq" id="WP_188129144.1">
    <property type="nucleotide sequence ID" value="NZ_FNIO01000001.1"/>
</dbReference>
<reference evidence="3 4" key="1">
    <citation type="submission" date="2016-11" db="EMBL/GenBank/DDBJ databases">
        <authorList>
            <person name="Varghese N."/>
            <person name="Submissions S."/>
        </authorList>
    </citation>
    <scope>NUCLEOTIDE SEQUENCE [LARGE SCALE GENOMIC DNA]</scope>
    <source>
        <strain evidence="3 4">DSM 29620</strain>
    </source>
</reference>